<evidence type="ECO:0000313" key="2">
    <source>
        <dbReference type="Proteomes" id="UP000005384"/>
    </source>
</evidence>
<dbReference type="GO" id="GO:0005524">
    <property type="term" value="F:ATP binding"/>
    <property type="evidence" value="ECO:0007669"/>
    <property type="project" value="InterPro"/>
</dbReference>
<dbReference type="Gene3D" id="3.40.50.300">
    <property type="entry name" value="P-loop containing nucleotide triphosphate hydrolases"/>
    <property type="match status" value="1"/>
</dbReference>
<dbReference type="SUPFAM" id="SSF52540">
    <property type="entry name" value="P-loop containing nucleoside triphosphate hydrolases"/>
    <property type="match status" value="1"/>
</dbReference>
<dbReference type="PANTHER" id="PTHR46638:SF1">
    <property type="entry name" value="CORRINOID ADENOSYLTRANSFERASE"/>
    <property type="match status" value="1"/>
</dbReference>
<proteinExistence type="predicted"/>
<dbReference type="AlphaFoldDB" id="G5IEZ2"/>
<keyword evidence="2" id="KW-1185">Reference proteome</keyword>
<dbReference type="HOGENOM" id="CLU_088595_2_0_9"/>
<dbReference type="Proteomes" id="UP000005384">
    <property type="component" value="Unassembled WGS sequence"/>
</dbReference>
<accession>G5IEZ2</accession>
<comment type="caution">
    <text evidence="1">The sequence shown here is derived from an EMBL/GenBank/DDBJ whole genome shotgun (WGS) entry which is preliminary data.</text>
</comment>
<dbReference type="InterPro" id="IPR027417">
    <property type="entry name" value="P-loop_NTPase"/>
</dbReference>
<dbReference type="OrthoDB" id="9810309at2"/>
<protein>
    <recommendedName>
        <fullName evidence="3">Cob(I)yrinic acid a,c-diamide adenosyltransferase</fullName>
    </recommendedName>
</protein>
<dbReference type="PATRIC" id="fig|742737.3.peg.2089"/>
<sequence>MKNGSVEVICGAGLGKTSLAIGKGIMALTEQKSVIMIQFLKGNRKEDQDALKSLEPDFKIFRFEKADAFFEDLSEEEKAEELINIKNGFNFAKKVIATGECDVLILDEVLGIIDRNIIELEEFEKLVSSKEDDMSLILTGKIFPEKLRPYVDAISVIDYIDVDKERQP</sequence>
<dbReference type="GO" id="GO:0008817">
    <property type="term" value="F:corrinoid adenosyltransferase activity"/>
    <property type="evidence" value="ECO:0007669"/>
    <property type="project" value="InterPro"/>
</dbReference>
<gene>
    <name evidence="1" type="ORF">HMPREF9473_02069</name>
</gene>
<dbReference type="PANTHER" id="PTHR46638">
    <property type="entry name" value="CORRINOID ADENOSYLTRANSFERASE"/>
    <property type="match status" value="1"/>
</dbReference>
<dbReference type="RefSeq" id="WP_006780049.1">
    <property type="nucleotide sequence ID" value="NZ_CP040506.1"/>
</dbReference>
<dbReference type="EMBL" id="ADLN01000041">
    <property type="protein sequence ID" value="EHI59921.1"/>
    <property type="molecule type" value="Genomic_DNA"/>
</dbReference>
<dbReference type="InterPro" id="IPR003724">
    <property type="entry name" value="CblAdoTrfase_CobA"/>
</dbReference>
<evidence type="ECO:0008006" key="3">
    <source>
        <dbReference type="Google" id="ProtNLM"/>
    </source>
</evidence>
<dbReference type="GO" id="GO:0009236">
    <property type="term" value="P:cobalamin biosynthetic process"/>
    <property type="evidence" value="ECO:0007669"/>
    <property type="project" value="InterPro"/>
</dbReference>
<organism evidence="1 2">
    <name type="scientific">Hungatella hathewayi WAL-18680</name>
    <dbReference type="NCBI Taxonomy" id="742737"/>
    <lineage>
        <taxon>Bacteria</taxon>
        <taxon>Bacillati</taxon>
        <taxon>Bacillota</taxon>
        <taxon>Clostridia</taxon>
        <taxon>Lachnospirales</taxon>
        <taxon>Lachnospiraceae</taxon>
        <taxon>Hungatella</taxon>
    </lineage>
</organism>
<dbReference type="Pfam" id="PF02572">
    <property type="entry name" value="CobA_CobO_BtuR"/>
    <property type="match status" value="1"/>
</dbReference>
<name>G5IEZ2_9FIRM</name>
<evidence type="ECO:0000313" key="1">
    <source>
        <dbReference type="EMBL" id="EHI59921.1"/>
    </source>
</evidence>
<reference evidence="1 2" key="1">
    <citation type="submission" date="2011-08" db="EMBL/GenBank/DDBJ databases">
        <title>The Genome Sequence of Clostridium hathewayi WAL-18680.</title>
        <authorList>
            <consortium name="The Broad Institute Genome Sequencing Platform"/>
            <person name="Earl A."/>
            <person name="Ward D."/>
            <person name="Feldgarden M."/>
            <person name="Gevers D."/>
            <person name="Finegold S.M."/>
            <person name="Summanen P.H."/>
            <person name="Molitoris D.R."/>
            <person name="Song M."/>
            <person name="Daigneault M."/>
            <person name="Allen-Vercoe E."/>
            <person name="Young S.K."/>
            <person name="Zeng Q."/>
            <person name="Gargeya S."/>
            <person name="Fitzgerald M."/>
            <person name="Haas B."/>
            <person name="Abouelleil A."/>
            <person name="Alvarado L."/>
            <person name="Arachchi H.M."/>
            <person name="Berlin A."/>
            <person name="Brown A."/>
            <person name="Chapman S.B."/>
            <person name="Chen Z."/>
            <person name="Dunbar C."/>
            <person name="Freedman E."/>
            <person name="Gearin G."/>
            <person name="Gellesch M."/>
            <person name="Goldberg J."/>
            <person name="Griggs A."/>
            <person name="Gujja S."/>
            <person name="Heiman D."/>
            <person name="Howarth C."/>
            <person name="Larson L."/>
            <person name="Lui A."/>
            <person name="MacDonald P.J.P."/>
            <person name="Montmayeur A."/>
            <person name="Murphy C."/>
            <person name="Neiman D."/>
            <person name="Pearson M."/>
            <person name="Priest M."/>
            <person name="Roberts A."/>
            <person name="Saif S."/>
            <person name="Shea T."/>
            <person name="Shenoy N."/>
            <person name="Sisk P."/>
            <person name="Stolte C."/>
            <person name="Sykes S."/>
            <person name="Wortman J."/>
            <person name="Nusbaum C."/>
            <person name="Birren B."/>
        </authorList>
    </citation>
    <scope>NUCLEOTIDE SEQUENCE [LARGE SCALE GENOMIC DNA]</scope>
    <source>
        <strain evidence="1 2">WAL-18680</strain>
    </source>
</reference>